<gene>
    <name evidence="3" type="ORF">SAMN04488038_10767</name>
</gene>
<dbReference type="AlphaFoldDB" id="A0A1H9GGR3"/>
<organism evidence="3 4">
    <name type="scientific">Solimonas aquatica</name>
    <dbReference type="NCBI Taxonomy" id="489703"/>
    <lineage>
        <taxon>Bacteria</taxon>
        <taxon>Pseudomonadati</taxon>
        <taxon>Pseudomonadota</taxon>
        <taxon>Gammaproteobacteria</taxon>
        <taxon>Nevskiales</taxon>
        <taxon>Nevskiaceae</taxon>
        <taxon>Solimonas</taxon>
    </lineage>
</organism>
<dbReference type="PANTHER" id="PTHR37489:SF1">
    <property type="entry name" value="DUF3500 DOMAIN-CONTAINING PROTEIN"/>
    <property type="match status" value="1"/>
</dbReference>
<evidence type="ECO:0000256" key="2">
    <source>
        <dbReference type="SAM" id="SignalP"/>
    </source>
</evidence>
<keyword evidence="2" id="KW-0732">Signal</keyword>
<reference evidence="3 4" key="1">
    <citation type="submission" date="2016-10" db="EMBL/GenBank/DDBJ databases">
        <authorList>
            <person name="de Groot N.N."/>
        </authorList>
    </citation>
    <scope>NUCLEOTIDE SEQUENCE [LARGE SCALE GENOMIC DNA]</scope>
    <source>
        <strain evidence="3 4">DSM 25927</strain>
    </source>
</reference>
<protein>
    <recommendedName>
        <fullName evidence="5">DUF3500 domain-containing protein</fullName>
    </recommendedName>
</protein>
<accession>A0A1H9GGR3</accession>
<dbReference type="InterPro" id="IPR021889">
    <property type="entry name" value="DUF3500"/>
</dbReference>
<evidence type="ECO:0000313" key="4">
    <source>
        <dbReference type="Proteomes" id="UP000199233"/>
    </source>
</evidence>
<dbReference type="OrthoDB" id="581140at2"/>
<dbReference type="STRING" id="489703.SAMN04488038_10767"/>
<feature type="chain" id="PRO_5011766550" description="DUF3500 domain-containing protein" evidence="2">
    <location>
        <begin position="28"/>
        <end position="389"/>
    </location>
</feature>
<keyword evidence="4" id="KW-1185">Reference proteome</keyword>
<evidence type="ECO:0008006" key="5">
    <source>
        <dbReference type="Google" id="ProtNLM"/>
    </source>
</evidence>
<feature type="compositionally biased region" description="Low complexity" evidence="1">
    <location>
        <begin position="36"/>
        <end position="67"/>
    </location>
</feature>
<name>A0A1H9GGR3_9GAMM</name>
<dbReference type="PANTHER" id="PTHR37489">
    <property type="entry name" value="DUF3500 DOMAIN-CONTAINING PROTEIN"/>
    <property type="match status" value="1"/>
</dbReference>
<evidence type="ECO:0000313" key="3">
    <source>
        <dbReference type="EMBL" id="SEQ49257.1"/>
    </source>
</evidence>
<sequence length="389" mass="40278">MTTTRSTSPLSLRLKAALCILALAGLAACGGGGGDSSSASSSGSGSSSSGSDSSSSSGSDSSSSSDCSSQTTEGAKLTCLANAFLATLSSSQQSSVVYALTSSNATNYWSNLPTTLVTRHGIALKDLSATAKTAAEALIAAALSSQGQTTMTGERAADGYLAQYQSSGYGQDLYYISFLSSTSSSSTSTMPSASPWILEFTGHHYTFLASVDGDIIGLTPNFVGVEPRAQFTYNGTAYQPMLSRHDTLLAMLNGLSSTQLSSAKLSQAYDDVLVGPQKDGNYPSTQQGLAVSALSDSQKALVKAAIASYASDANGTGQYDAYTTDSAINGTYIAWASYSDLSTKGSYVRIDGPGVWIEFSVQSGIVLSDNHYHSIWRDKSLDYGGNFSF</sequence>
<dbReference type="RefSeq" id="WP_093285315.1">
    <property type="nucleotide sequence ID" value="NZ_FOFS01000007.1"/>
</dbReference>
<feature type="signal peptide" evidence="2">
    <location>
        <begin position="1"/>
        <end position="27"/>
    </location>
</feature>
<proteinExistence type="predicted"/>
<evidence type="ECO:0000256" key="1">
    <source>
        <dbReference type="SAM" id="MobiDB-lite"/>
    </source>
</evidence>
<dbReference type="Pfam" id="PF12006">
    <property type="entry name" value="DUF3500"/>
    <property type="match status" value="1"/>
</dbReference>
<dbReference type="Proteomes" id="UP000199233">
    <property type="component" value="Unassembled WGS sequence"/>
</dbReference>
<feature type="region of interest" description="Disordered" evidence="1">
    <location>
        <begin position="31"/>
        <end position="67"/>
    </location>
</feature>
<dbReference type="EMBL" id="FOFS01000007">
    <property type="protein sequence ID" value="SEQ49257.1"/>
    <property type="molecule type" value="Genomic_DNA"/>
</dbReference>
<dbReference type="PROSITE" id="PS51257">
    <property type="entry name" value="PROKAR_LIPOPROTEIN"/>
    <property type="match status" value="1"/>
</dbReference>